<dbReference type="Gene3D" id="2.60.110.10">
    <property type="entry name" value="Thaumatin"/>
    <property type="match status" value="1"/>
</dbReference>
<dbReference type="PANTHER" id="PTHR31048">
    <property type="entry name" value="OS03G0233200 PROTEIN"/>
    <property type="match status" value="1"/>
</dbReference>
<gene>
    <name evidence="2" type="ORF">SADUNF_Sadunf03G0012300</name>
</gene>
<name>A0A835KGP3_9ROSI</name>
<sequence length="102" mass="10579">MSNSLVDGFKLPIVISPTDGKGNCSVAGCDGDPRQNCSSGLAARTPDWKVIACRSACDVFNADESCCGGAYADPVACLPQNTSSPSVPQGEQAHHCYCKIDP</sequence>
<dbReference type="Pfam" id="PF00314">
    <property type="entry name" value="Thaumatin"/>
    <property type="match status" value="1"/>
</dbReference>
<comment type="caution">
    <text evidence="2">The sequence shown here is derived from an EMBL/GenBank/DDBJ whole genome shotgun (WGS) entry which is preliminary data.</text>
</comment>
<accession>A0A835KGP3</accession>
<reference evidence="2 3" key="1">
    <citation type="submission" date="2020-10" db="EMBL/GenBank/DDBJ databases">
        <title>Plant Genome Project.</title>
        <authorList>
            <person name="Zhang R.-G."/>
        </authorList>
    </citation>
    <scope>NUCLEOTIDE SEQUENCE [LARGE SCALE GENOMIC DNA]</scope>
    <source>
        <strain evidence="2">FAFU-HL-1</strain>
        <tissue evidence="2">Leaf</tissue>
    </source>
</reference>
<dbReference type="SUPFAM" id="SSF49870">
    <property type="entry name" value="Osmotin, thaumatin-like protein"/>
    <property type="match status" value="1"/>
</dbReference>
<evidence type="ECO:0000313" key="3">
    <source>
        <dbReference type="Proteomes" id="UP000657918"/>
    </source>
</evidence>
<dbReference type="InterPro" id="IPR037176">
    <property type="entry name" value="Osmotin/thaumatin-like_sf"/>
</dbReference>
<evidence type="ECO:0008006" key="4">
    <source>
        <dbReference type="Google" id="ProtNLM"/>
    </source>
</evidence>
<dbReference type="AlphaFoldDB" id="A0A835KGP3"/>
<proteinExistence type="inferred from homology"/>
<evidence type="ECO:0000313" key="2">
    <source>
        <dbReference type="EMBL" id="KAF9685034.1"/>
    </source>
</evidence>
<organism evidence="2 3">
    <name type="scientific">Salix dunnii</name>
    <dbReference type="NCBI Taxonomy" id="1413687"/>
    <lineage>
        <taxon>Eukaryota</taxon>
        <taxon>Viridiplantae</taxon>
        <taxon>Streptophyta</taxon>
        <taxon>Embryophyta</taxon>
        <taxon>Tracheophyta</taxon>
        <taxon>Spermatophyta</taxon>
        <taxon>Magnoliopsida</taxon>
        <taxon>eudicotyledons</taxon>
        <taxon>Gunneridae</taxon>
        <taxon>Pentapetalae</taxon>
        <taxon>rosids</taxon>
        <taxon>fabids</taxon>
        <taxon>Malpighiales</taxon>
        <taxon>Salicaceae</taxon>
        <taxon>Saliceae</taxon>
        <taxon>Salix</taxon>
    </lineage>
</organism>
<comment type="similarity">
    <text evidence="1">Belongs to the thaumatin family.</text>
</comment>
<evidence type="ECO:0000256" key="1">
    <source>
        <dbReference type="ARBA" id="ARBA00010607"/>
    </source>
</evidence>
<dbReference type="EMBL" id="JADGMS010000003">
    <property type="protein sequence ID" value="KAF9685034.1"/>
    <property type="molecule type" value="Genomic_DNA"/>
</dbReference>
<keyword evidence="3" id="KW-1185">Reference proteome</keyword>
<dbReference type="InterPro" id="IPR001938">
    <property type="entry name" value="Thaumatin"/>
</dbReference>
<dbReference type="PROSITE" id="PS51367">
    <property type="entry name" value="THAUMATIN_2"/>
    <property type="match status" value="1"/>
</dbReference>
<dbReference type="OrthoDB" id="430315at2759"/>
<protein>
    <recommendedName>
        <fullName evidence="4">Thaumatin-like protein</fullName>
    </recommendedName>
</protein>
<dbReference type="Proteomes" id="UP000657918">
    <property type="component" value="Unassembled WGS sequence"/>
</dbReference>